<dbReference type="SUPFAM" id="SSF47598">
    <property type="entry name" value="Ribbon-helix-helix"/>
    <property type="match status" value="1"/>
</dbReference>
<accession>A0A0F9SVG4</accession>
<proteinExistence type="predicted"/>
<dbReference type="AlphaFoldDB" id="A0A0F9SVG4"/>
<protein>
    <recommendedName>
        <fullName evidence="2">CopG family transcriptional regulator</fullName>
    </recommendedName>
</protein>
<name>A0A0F9SVG4_9ZZZZ</name>
<gene>
    <name evidence="1" type="ORF">LCGC14_0405390</name>
</gene>
<evidence type="ECO:0000313" key="1">
    <source>
        <dbReference type="EMBL" id="KKN72985.1"/>
    </source>
</evidence>
<dbReference type="Gene3D" id="1.10.1220.10">
    <property type="entry name" value="Met repressor-like"/>
    <property type="match status" value="1"/>
</dbReference>
<dbReference type="GO" id="GO:0006355">
    <property type="term" value="P:regulation of DNA-templated transcription"/>
    <property type="evidence" value="ECO:0007669"/>
    <property type="project" value="InterPro"/>
</dbReference>
<sequence length="57" mass="6711">MREYKDARMTILMTQSDKNTFNKCCEANGETMSRILIDFIRGYIKQNKYKLIGGEQN</sequence>
<organism evidence="1">
    <name type="scientific">marine sediment metagenome</name>
    <dbReference type="NCBI Taxonomy" id="412755"/>
    <lineage>
        <taxon>unclassified sequences</taxon>
        <taxon>metagenomes</taxon>
        <taxon>ecological metagenomes</taxon>
    </lineage>
</organism>
<dbReference type="EMBL" id="LAZR01000352">
    <property type="protein sequence ID" value="KKN72985.1"/>
    <property type="molecule type" value="Genomic_DNA"/>
</dbReference>
<dbReference type="InterPro" id="IPR013321">
    <property type="entry name" value="Arc_rbn_hlx_hlx"/>
</dbReference>
<reference evidence="1" key="1">
    <citation type="journal article" date="2015" name="Nature">
        <title>Complex archaea that bridge the gap between prokaryotes and eukaryotes.</title>
        <authorList>
            <person name="Spang A."/>
            <person name="Saw J.H."/>
            <person name="Jorgensen S.L."/>
            <person name="Zaremba-Niedzwiedzka K."/>
            <person name="Martijn J."/>
            <person name="Lind A.E."/>
            <person name="van Eijk R."/>
            <person name="Schleper C."/>
            <person name="Guy L."/>
            <person name="Ettema T.J."/>
        </authorList>
    </citation>
    <scope>NUCLEOTIDE SEQUENCE</scope>
</reference>
<evidence type="ECO:0008006" key="2">
    <source>
        <dbReference type="Google" id="ProtNLM"/>
    </source>
</evidence>
<comment type="caution">
    <text evidence="1">The sequence shown here is derived from an EMBL/GenBank/DDBJ whole genome shotgun (WGS) entry which is preliminary data.</text>
</comment>
<dbReference type="InterPro" id="IPR010985">
    <property type="entry name" value="Ribbon_hlx_hlx"/>
</dbReference>